<dbReference type="Pfam" id="PF13479">
    <property type="entry name" value="AAA_24"/>
    <property type="match status" value="1"/>
</dbReference>
<dbReference type="Proteomes" id="UP000000593">
    <property type="component" value="Chromosome 2"/>
</dbReference>
<gene>
    <name evidence="1" type="primary">RSC0835</name>
    <name evidence="1" type="ordered locus">PBPRB1444</name>
</gene>
<dbReference type="SUPFAM" id="SSF52540">
    <property type="entry name" value="P-loop containing nucleoside triphosphate hydrolases"/>
    <property type="match status" value="1"/>
</dbReference>
<name>Q6LHC0_PHOPR</name>
<evidence type="ECO:0008006" key="3">
    <source>
        <dbReference type="Google" id="ProtNLM"/>
    </source>
</evidence>
<dbReference type="STRING" id="298386.PBPRB1444"/>
<dbReference type="HOGENOM" id="CLU_1004196_0_0_6"/>
<dbReference type="EMBL" id="CR378679">
    <property type="protein sequence ID" value="CAG23310.1"/>
    <property type="molecule type" value="Genomic_DNA"/>
</dbReference>
<evidence type="ECO:0000313" key="2">
    <source>
        <dbReference type="Proteomes" id="UP000000593"/>
    </source>
</evidence>
<organism evidence="1 2">
    <name type="scientific">Photobacterium profundum (strain SS9)</name>
    <dbReference type="NCBI Taxonomy" id="298386"/>
    <lineage>
        <taxon>Bacteria</taxon>
        <taxon>Pseudomonadati</taxon>
        <taxon>Pseudomonadota</taxon>
        <taxon>Gammaproteobacteria</taxon>
        <taxon>Vibrionales</taxon>
        <taxon>Vibrionaceae</taxon>
        <taxon>Photobacterium</taxon>
    </lineage>
</organism>
<dbReference type="KEGG" id="ppr:PBPRB1444"/>
<sequence length="252" mass="27793">MKVLITGISGIGKTSQIRSLIDAGKRVLVIDGEAGLLSVDDLDFSSIHVRDVAVDFGTSAWQICRHLAVLLTGANPSVAADDIYSHAHYGMARSMLGDDIFDDFDVVFWDSITEFCRDSLIWSQQQDEVITKQGAIDKRAVYGLVGQQMVNFIRQVQHGKKDIVMIGGLKEKIDESGESSYSLLLEGSKSGVELPYIFDEVLTMIADENEKRFFITSASNSRGYPAKDRSGNLQAIEPADLNNVINKIKDKK</sequence>
<reference evidence="2" key="1">
    <citation type="journal article" date="2005" name="Science">
        <title>Life at depth: Photobacterium profundum genome sequence and expression analysis.</title>
        <authorList>
            <person name="Vezzi A."/>
            <person name="Campanaro S."/>
            <person name="D'Angelo M."/>
            <person name="Simonato F."/>
            <person name="Vitulo N."/>
            <person name="Lauro F.M."/>
            <person name="Cestaro A."/>
            <person name="Malacrida G."/>
            <person name="Simionati B."/>
            <person name="Cannata N."/>
            <person name="Romualdi C."/>
            <person name="Bartlett D.H."/>
            <person name="Valle G."/>
        </authorList>
    </citation>
    <scope>NUCLEOTIDE SEQUENCE [LARGE SCALE GENOMIC DNA]</scope>
    <source>
        <strain evidence="2">ATCC BAA-1253 / SS9</strain>
    </source>
</reference>
<proteinExistence type="predicted"/>
<accession>Q6LHC0</accession>
<keyword evidence="2" id="KW-1185">Reference proteome</keyword>
<evidence type="ECO:0000313" key="1">
    <source>
        <dbReference type="EMBL" id="CAG23310.1"/>
    </source>
</evidence>
<dbReference type="AlphaFoldDB" id="Q6LHC0"/>
<protein>
    <recommendedName>
        <fullName evidence="3">AAA domain-containing protein</fullName>
    </recommendedName>
</protein>
<dbReference type="InterPro" id="IPR027417">
    <property type="entry name" value="P-loop_NTPase"/>
</dbReference>
<dbReference type="eggNOG" id="COG1100">
    <property type="taxonomic scope" value="Bacteria"/>
</dbReference>